<dbReference type="KEGG" id="mno:Mnod_6306"/>
<dbReference type="AlphaFoldDB" id="B8IAR2"/>
<dbReference type="GO" id="GO:0016757">
    <property type="term" value="F:glycosyltransferase activity"/>
    <property type="evidence" value="ECO:0007669"/>
    <property type="project" value="UniProtKB-KW"/>
</dbReference>
<dbReference type="PANTHER" id="PTHR20961">
    <property type="entry name" value="GLYCOSYLTRANSFERASE"/>
    <property type="match status" value="1"/>
</dbReference>
<keyword evidence="6" id="KW-1185">Reference proteome</keyword>
<dbReference type="Proteomes" id="UP000008207">
    <property type="component" value="Chromosome"/>
</dbReference>
<keyword evidence="3" id="KW-0325">Glycoprotein</keyword>
<dbReference type="InterPro" id="IPR007657">
    <property type="entry name" value="Glycosyltransferase_61"/>
</dbReference>
<sequence length="350" mass="38825">MIDIPGACVLEMDCPNSYYSFPRLTELEAMPDHVRVLMNSIWSQAVHLGRKLRFFEHQNVFVTKEGLCFKNGLELIPETKTYHSDNDILLSREMISNCLQSGTAPSISKAILTKNRGAGNYGHFILEMLPRAWYARKYLGVTDWPALIHKTSPALSEIKVQALQASGFTPENIIATGDEPVFVERLIVVDGLAFHTQYLSPFVMTCLDEIAASVPPADIDRLYASRGRGASRDFVNEPAVADHLSKLGYINKFAGELSFTDQISVFHGCSSVVGVMGAALTNIVFCKPGTTVYCFMPSSACEVLFWRIAEARRLKYIEIRSREVGPQLGGLPWDRAVAVTSAELDEILQP</sequence>
<dbReference type="HOGENOM" id="CLU_766925_0_0_5"/>
<keyword evidence="2" id="KW-0808">Transferase</keyword>
<dbReference type="eggNOG" id="COG4421">
    <property type="taxonomic scope" value="Bacteria"/>
</dbReference>
<dbReference type="Pfam" id="PF04577">
    <property type="entry name" value="Glyco_transf_61"/>
    <property type="match status" value="1"/>
</dbReference>
<dbReference type="OrthoDB" id="288504at2"/>
<keyword evidence="1" id="KW-0328">Glycosyltransferase</keyword>
<dbReference type="EMBL" id="CP001349">
    <property type="protein sequence ID" value="ACL61107.1"/>
    <property type="molecule type" value="Genomic_DNA"/>
</dbReference>
<accession>B8IAR2</accession>
<proteinExistence type="predicted"/>
<evidence type="ECO:0000259" key="4">
    <source>
        <dbReference type="Pfam" id="PF04577"/>
    </source>
</evidence>
<organism evidence="5 6">
    <name type="scientific">Methylobacterium nodulans (strain LMG 21967 / CNCM I-2342 / ORS 2060)</name>
    <dbReference type="NCBI Taxonomy" id="460265"/>
    <lineage>
        <taxon>Bacteria</taxon>
        <taxon>Pseudomonadati</taxon>
        <taxon>Pseudomonadota</taxon>
        <taxon>Alphaproteobacteria</taxon>
        <taxon>Hyphomicrobiales</taxon>
        <taxon>Methylobacteriaceae</taxon>
        <taxon>Methylobacterium</taxon>
    </lineage>
</organism>
<feature type="domain" description="Glycosyltransferase 61 catalytic" evidence="4">
    <location>
        <begin position="121"/>
        <end position="292"/>
    </location>
</feature>
<name>B8IAR2_METNO</name>
<protein>
    <submittedName>
        <fullName evidence="5">Capsular polysaccharide biosynthesis protein-like protein</fullName>
    </submittedName>
</protein>
<dbReference type="InterPro" id="IPR049625">
    <property type="entry name" value="Glyco_transf_61_cat"/>
</dbReference>
<evidence type="ECO:0000313" key="5">
    <source>
        <dbReference type="EMBL" id="ACL61107.1"/>
    </source>
</evidence>
<evidence type="ECO:0000313" key="6">
    <source>
        <dbReference type="Proteomes" id="UP000008207"/>
    </source>
</evidence>
<evidence type="ECO:0000256" key="2">
    <source>
        <dbReference type="ARBA" id="ARBA00022679"/>
    </source>
</evidence>
<dbReference type="RefSeq" id="WP_015932689.1">
    <property type="nucleotide sequence ID" value="NC_011894.1"/>
</dbReference>
<evidence type="ECO:0000256" key="1">
    <source>
        <dbReference type="ARBA" id="ARBA00022676"/>
    </source>
</evidence>
<evidence type="ECO:0000256" key="3">
    <source>
        <dbReference type="ARBA" id="ARBA00023180"/>
    </source>
</evidence>
<gene>
    <name evidence="5" type="ordered locus">Mnod_6306</name>
</gene>
<reference evidence="5 6" key="1">
    <citation type="submission" date="2009-01" db="EMBL/GenBank/DDBJ databases">
        <title>Complete sequence of chromosome of Methylobacterium nodulans ORS 2060.</title>
        <authorList>
            <consortium name="US DOE Joint Genome Institute"/>
            <person name="Lucas S."/>
            <person name="Copeland A."/>
            <person name="Lapidus A."/>
            <person name="Glavina del Rio T."/>
            <person name="Dalin E."/>
            <person name="Tice H."/>
            <person name="Bruce D."/>
            <person name="Goodwin L."/>
            <person name="Pitluck S."/>
            <person name="Sims D."/>
            <person name="Brettin T."/>
            <person name="Detter J.C."/>
            <person name="Han C."/>
            <person name="Larimer F."/>
            <person name="Land M."/>
            <person name="Hauser L."/>
            <person name="Kyrpides N."/>
            <person name="Ivanova N."/>
            <person name="Marx C.J."/>
            <person name="Richardson P."/>
        </authorList>
    </citation>
    <scope>NUCLEOTIDE SEQUENCE [LARGE SCALE GENOMIC DNA]</scope>
    <source>
        <strain evidence="6">LMG 21967 / CNCM I-2342 / ORS 2060</strain>
    </source>
</reference>